<evidence type="ECO:0000313" key="1">
    <source>
        <dbReference type="EMBL" id="AHD03184.1"/>
    </source>
</evidence>
<dbReference type="PATRIC" id="fig|999552.6.peg.3199"/>
<dbReference type="Proteomes" id="UP000018780">
    <property type="component" value="Chromosome"/>
</dbReference>
<sequence length="117" mass="13212">MTDIALRIVSKKVENIEAQLIGYFTSNDRSMASFWVSLETEQARGRSADGILQILKRVLRGICFDMVAIDRAEEIKFASSGRFPTRFWISKCDEMNIFNAFFGEALGKLFLGETGFA</sequence>
<keyword evidence="2" id="KW-1185">Reference proteome</keyword>
<dbReference type="EMBL" id="CP006773">
    <property type="protein sequence ID" value="AHD03184.1"/>
    <property type="molecule type" value="Genomic_DNA"/>
</dbReference>
<dbReference type="HOGENOM" id="CLU_2081876_0_0_5"/>
<gene>
    <name evidence="1" type="ORF">METH_16005</name>
</gene>
<dbReference type="KEGG" id="lmd:METH_16005"/>
<name>V9VZG3_9RHOB</name>
<proteinExistence type="predicted"/>
<protein>
    <submittedName>
        <fullName evidence="1">Uncharacterized protein</fullName>
    </submittedName>
</protein>
<dbReference type="AlphaFoldDB" id="V9VZG3"/>
<organism evidence="1 2">
    <name type="scientific">Leisingera methylohalidivorans DSM 14336</name>
    <dbReference type="NCBI Taxonomy" id="999552"/>
    <lineage>
        <taxon>Bacteria</taxon>
        <taxon>Pseudomonadati</taxon>
        <taxon>Pseudomonadota</taxon>
        <taxon>Alphaproteobacteria</taxon>
        <taxon>Rhodobacterales</taxon>
        <taxon>Roseobacteraceae</taxon>
        <taxon>Leisingera</taxon>
    </lineage>
</organism>
<reference evidence="1 2" key="1">
    <citation type="submission" date="2013-09" db="EMBL/GenBank/DDBJ databases">
        <authorList>
            <consortium name="DOE Joint Genome Institute"/>
            <person name="Klenk H.-P."/>
            <person name="Huntemann M."/>
            <person name="Han J."/>
            <person name="Chen A."/>
            <person name="Kyrpides N."/>
            <person name="Mavromatis K."/>
            <person name="Markowitz V."/>
            <person name="Palaniappan K."/>
            <person name="Ivanova N."/>
            <person name="Schaumberg A."/>
            <person name="Pati A."/>
            <person name="Liolios K."/>
            <person name="Nordberg H.P."/>
            <person name="Cantor M.N."/>
            <person name="Hua S.X."/>
            <person name="Woyke T."/>
        </authorList>
    </citation>
    <scope>NUCLEOTIDE SEQUENCE [LARGE SCALE GENOMIC DNA]</scope>
    <source>
        <strain evidence="1 2">DSM 14336</strain>
    </source>
</reference>
<evidence type="ECO:0000313" key="2">
    <source>
        <dbReference type="Proteomes" id="UP000018780"/>
    </source>
</evidence>
<accession>V9VZG3</accession>